<dbReference type="InterPro" id="IPR001647">
    <property type="entry name" value="HTH_TetR"/>
</dbReference>
<dbReference type="InterPro" id="IPR009057">
    <property type="entry name" value="Homeodomain-like_sf"/>
</dbReference>
<gene>
    <name evidence="6" type="ORF">JSE7799_02584</name>
</gene>
<dbReference type="InterPro" id="IPR050109">
    <property type="entry name" value="HTH-type_TetR-like_transc_reg"/>
</dbReference>
<dbReference type="PANTHER" id="PTHR30055">
    <property type="entry name" value="HTH-TYPE TRANSCRIPTIONAL REGULATOR RUTR"/>
    <property type="match status" value="1"/>
</dbReference>
<evidence type="ECO:0000313" key="7">
    <source>
        <dbReference type="Proteomes" id="UP000049455"/>
    </source>
</evidence>
<sequence length="196" mass="21527">MSPADRLERIFEALDLVFDRCGLSGTTMSAIAAEAGMSKRTLYSVFSDRDALFAAYLERIRSEFVHELGEEDHALPLESRLRRLLAPSSRPRPSGLPLAVLRVALAGGEDLSEAARTCLSGFVLRDRSLIKEELDRGVRRGEAHIQDTAQAAAILEAMVRPSIGDILLNQSEITCEPAKRDRFESGLAIFLSAVSR</sequence>
<dbReference type="STRING" id="313367.JSE7799_02584"/>
<accession>A0A0M7BEW1</accession>
<dbReference type="EMBL" id="CYPR01000171">
    <property type="protein sequence ID" value="CUH39856.1"/>
    <property type="molecule type" value="Genomic_DNA"/>
</dbReference>
<keyword evidence="3" id="KW-0804">Transcription</keyword>
<proteinExistence type="predicted"/>
<evidence type="ECO:0000256" key="1">
    <source>
        <dbReference type="ARBA" id="ARBA00023015"/>
    </source>
</evidence>
<dbReference type="PANTHER" id="PTHR30055:SF234">
    <property type="entry name" value="HTH-TYPE TRANSCRIPTIONAL REGULATOR BETI"/>
    <property type="match status" value="1"/>
</dbReference>
<name>A0A0M7BEW1_9RHOB</name>
<keyword evidence="2 4" id="KW-0238">DNA-binding</keyword>
<keyword evidence="7" id="KW-1185">Reference proteome</keyword>
<evidence type="ECO:0000259" key="5">
    <source>
        <dbReference type="PROSITE" id="PS50977"/>
    </source>
</evidence>
<protein>
    <submittedName>
        <fullName evidence="6">Bacterial regulatory proteins, tetR family</fullName>
    </submittedName>
</protein>
<organism evidence="6 7">
    <name type="scientific">Jannaschia seosinensis</name>
    <dbReference type="NCBI Taxonomy" id="313367"/>
    <lineage>
        <taxon>Bacteria</taxon>
        <taxon>Pseudomonadati</taxon>
        <taxon>Pseudomonadota</taxon>
        <taxon>Alphaproteobacteria</taxon>
        <taxon>Rhodobacterales</taxon>
        <taxon>Roseobacteraceae</taxon>
        <taxon>Jannaschia</taxon>
    </lineage>
</organism>
<dbReference type="RefSeq" id="WP_055663995.1">
    <property type="nucleotide sequence ID" value="NZ_CYPR01000171.1"/>
</dbReference>
<feature type="domain" description="HTH tetR-type" evidence="5">
    <location>
        <begin position="4"/>
        <end position="64"/>
    </location>
</feature>
<dbReference type="Gene3D" id="1.10.357.10">
    <property type="entry name" value="Tetracycline Repressor, domain 2"/>
    <property type="match status" value="1"/>
</dbReference>
<evidence type="ECO:0000256" key="2">
    <source>
        <dbReference type="ARBA" id="ARBA00023125"/>
    </source>
</evidence>
<dbReference type="Pfam" id="PF00440">
    <property type="entry name" value="TetR_N"/>
    <property type="match status" value="1"/>
</dbReference>
<evidence type="ECO:0000256" key="4">
    <source>
        <dbReference type="PROSITE-ProRule" id="PRU00335"/>
    </source>
</evidence>
<dbReference type="GO" id="GO:0003700">
    <property type="term" value="F:DNA-binding transcription factor activity"/>
    <property type="evidence" value="ECO:0007669"/>
    <property type="project" value="TreeGrafter"/>
</dbReference>
<evidence type="ECO:0000256" key="3">
    <source>
        <dbReference type="ARBA" id="ARBA00023163"/>
    </source>
</evidence>
<keyword evidence="1" id="KW-0805">Transcription regulation</keyword>
<feature type="DNA-binding region" description="H-T-H motif" evidence="4">
    <location>
        <begin position="27"/>
        <end position="46"/>
    </location>
</feature>
<dbReference type="GO" id="GO:0000976">
    <property type="term" value="F:transcription cis-regulatory region binding"/>
    <property type="evidence" value="ECO:0007669"/>
    <property type="project" value="TreeGrafter"/>
</dbReference>
<dbReference type="Proteomes" id="UP000049455">
    <property type="component" value="Unassembled WGS sequence"/>
</dbReference>
<dbReference type="AlphaFoldDB" id="A0A0M7BEW1"/>
<reference evidence="6 7" key="1">
    <citation type="submission" date="2015-09" db="EMBL/GenBank/DDBJ databases">
        <authorList>
            <person name="Jackson K.R."/>
            <person name="Lunt B.L."/>
            <person name="Fisher J.N.B."/>
            <person name="Gardner A.V."/>
            <person name="Bailey M.E."/>
            <person name="Deus L.M."/>
            <person name="Earl A.S."/>
            <person name="Gibby P.D."/>
            <person name="Hartmann K.A."/>
            <person name="Liu J.E."/>
            <person name="Manci A.M."/>
            <person name="Nielsen D.A."/>
            <person name="Solomon M.B."/>
            <person name="Breakwell D.P."/>
            <person name="Burnett S.H."/>
            <person name="Grose J.H."/>
        </authorList>
    </citation>
    <scope>NUCLEOTIDE SEQUENCE [LARGE SCALE GENOMIC DNA]</scope>
    <source>
        <strain evidence="6 7">CECT 7799</strain>
    </source>
</reference>
<dbReference type="PROSITE" id="PS50977">
    <property type="entry name" value="HTH_TETR_2"/>
    <property type="match status" value="1"/>
</dbReference>
<dbReference type="SUPFAM" id="SSF46689">
    <property type="entry name" value="Homeodomain-like"/>
    <property type="match status" value="1"/>
</dbReference>
<evidence type="ECO:0000313" key="6">
    <source>
        <dbReference type="EMBL" id="CUH39856.1"/>
    </source>
</evidence>